<evidence type="ECO:0000313" key="7">
    <source>
        <dbReference type="EMBL" id="EEB11712.1"/>
    </source>
</evidence>
<dbReference type="EnsemblMetazoa" id="PHUM129450-RA">
    <property type="protein sequence ID" value="PHUM129450-PA"/>
    <property type="gene ID" value="PHUM129450"/>
</dbReference>
<dbReference type="Proteomes" id="UP000009046">
    <property type="component" value="Unassembled WGS sequence"/>
</dbReference>
<dbReference type="HOGENOM" id="CLU_384187_0_0_1"/>
<dbReference type="Pfam" id="PF03467">
    <property type="entry name" value="Smg4_UPF3"/>
    <property type="match status" value="1"/>
</dbReference>
<dbReference type="InterPro" id="IPR039722">
    <property type="entry name" value="Upf3"/>
</dbReference>
<dbReference type="GO" id="GO:0000184">
    <property type="term" value="P:nuclear-transcribed mRNA catabolic process, nonsense-mediated decay"/>
    <property type="evidence" value="ECO:0007669"/>
    <property type="project" value="UniProtKB-KW"/>
</dbReference>
<evidence type="ECO:0000313" key="9">
    <source>
        <dbReference type="Proteomes" id="UP000009046"/>
    </source>
</evidence>
<dbReference type="PANTHER" id="PTHR13112">
    <property type="entry name" value="UPF3 REGULATOR OF NONSENSE TRANSCRIPTS-LIKE PROTEIN"/>
    <property type="match status" value="1"/>
</dbReference>
<dbReference type="GO" id="GO:0005730">
    <property type="term" value="C:nucleolus"/>
    <property type="evidence" value="ECO:0007669"/>
    <property type="project" value="TreeGrafter"/>
</dbReference>
<comment type="subcellular location">
    <subcellularLocation>
        <location evidence="1">Nucleus</location>
    </subcellularLocation>
</comment>
<evidence type="ECO:0000256" key="3">
    <source>
        <dbReference type="ARBA" id="ARBA00023161"/>
    </source>
</evidence>
<evidence type="ECO:0000256" key="1">
    <source>
        <dbReference type="ARBA" id="ARBA00004123"/>
    </source>
</evidence>
<evidence type="ECO:0000259" key="6">
    <source>
        <dbReference type="Pfam" id="PF03467"/>
    </source>
</evidence>
<feature type="compositionally biased region" description="Basic and acidic residues" evidence="5">
    <location>
        <begin position="639"/>
        <end position="648"/>
    </location>
</feature>
<dbReference type="CTD" id="8234069"/>
<feature type="compositionally biased region" description="Basic and acidic residues" evidence="5">
    <location>
        <begin position="220"/>
        <end position="300"/>
    </location>
</feature>
<dbReference type="STRING" id="121224.E0VEA6"/>
<feature type="compositionally biased region" description="Basic and acidic residues" evidence="5">
    <location>
        <begin position="38"/>
        <end position="48"/>
    </location>
</feature>
<dbReference type="SUPFAM" id="SSF54928">
    <property type="entry name" value="RNA-binding domain, RBD"/>
    <property type="match status" value="1"/>
</dbReference>
<evidence type="ECO:0000313" key="8">
    <source>
        <dbReference type="EnsemblMetazoa" id="PHUM129450-PA"/>
    </source>
</evidence>
<dbReference type="GO" id="GO:0005737">
    <property type="term" value="C:cytoplasm"/>
    <property type="evidence" value="ECO:0007669"/>
    <property type="project" value="TreeGrafter"/>
</dbReference>
<feature type="region of interest" description="Disordered" evidence="5">
    <location>
        <begin position="1"/>
        <end position="48"/>
    </location>
</feature>
<dbReference type="InterPro" id="IPR012677">
    <property type="entry name" value="Nucleotide-bd_a/b_plait_sf"/>
</dbReference>
<dbReference type="OMA" id="LVIYQPG"/>
<dbReference type="PANTHER" id="PTHR13112:SF0">
    <property type="entry name" value="FI21285P1"/>
    <property type="match status" value="1"/>
</dbReference>
<reference evidence="8" key="3">
    <citation type="submission" date="2020-05" db="UniProtKB">
        <authorList>
            <consortium name="EnsemblMetazoa"/>
        </authorList>
    </citation>
    <scope>IDENTIFICATION</scope>
    <source>
        <strain evidence="8">USDA</strain>
    </source>
</reference>
<accession>E0VEA6</accession>
<protein>
    <submittedName>
        <fullName evidence="7 8">Regulator of nonsense transcripts 3A, putative</fullName>
    </submittedName>
</protein>
<feature type="compositionally biased region" description="Basic and acidic residues" evidence="5">
    <location>
        <begin position="473"/>
        <end position="483"/>
    </location>
</feature>
<feature type="compositionally biased region" description="Polar residues" evidence="5">
    <location>
        <begin position="710"/>
        <end position="720"/>
    </location>
</feature>
<dbReference type="InParanoid" id="E0VEA6"/>
<feature type="domain" description="UPF3" evidence="6">
    <location>
        <begin position="50"/>
        <end position="208"/>
    </location>
</feature>
<name>E0VEA6_PEDHC</name>
<feature type="region of interest" description="Disordered" evidence="5">
    <location>
        <begin position="220"/>
        <end position="720"/>
    </location>
</feature>
<evidence type="ECO:0000256" key="2">
    <source>
        <dbReference type="ARBA" id="ARBA00005991"/>
    </source>
</evidence>
<dbReference type="InterPro" id="IPR005120">
    <property type="entry name" value="UPF3_dom"/>
</dbReference>
<dbReference type="eggNOG" id="KOG1295">
    <property type="taxonomic scope" value="Eukaryota"/>
</dbReference>
<dbReference type="InterPro" id="IPR035979">
    <property type="entry name" value="RBD_domain_sf"/>
</dbReference>
<dbReference type="AlphaFoldDB" id="E0VEA6"/>
<feature type="compositionally biased region" description="Polar residues" evidence="5">
    <location>
        <begin position="463"/>
        <end position="472"/>
    </location>
</feature>
<dbReference type="Gene3D" id="3.30.70.330">
    <property type="match status" value="1"/>
</dbReference>
<proteinExistence type="inferred from homology"/>
<feature type="compositionally biased region" description="Polar residues" evidence="5">
    <location>
        <begin position="649"/>
        <end position="665"/>
    </location>
</feature>
<dbReference type="GO" id="GO:0003729">
    <property type="term" value="F:mRNA binding"/>
    <property type="evidence" value="ECO:0007669"/>
    <property type="project" value="TreeGrafter"/>
</dbReference>
<reference evidence="7" key="1">
    <citation type="submission" date="2007-04" db="EMBL/GenBank/DDBJ databases">
        <title>Annotation of Pediculus humanus corporis strain USDA.</title>
        <authorList>
            <person name="Kirkness E."/>
            <person name="Hannick L."/>
            <person name="Hass B."/>
            <person name="Bruggner R."/>
            <person name="Lawson D."/>
            <person name="Bidwell S."/>
            <person name="Joardar V."/>
            <person name="Caler E."/>
            <person name="Walenz B."/>
            <person name="Inman J."/>
            <person name="Schobel S."/>
            <person name="Galinsky K."/>
            <person name="Amedeo P."/>
            <person name="Strausberg R."/>
        </authorList>
    </citation>
    <scope>NUCLEOTIDE SEQUENCE</scope>
    <source>
        <strain evidence="7">USDA</strain>
    </source>
</reference>
<sequence length="720" mass="83158">MEVEEKTSPVIDSTAENNGKKGKIMTLLFPAESQQPVEGKDGRKDKNRPQMKVVIRRLPPKLTKEAFCEEFSPLPPHDYFHFVRGDLNLGSHAFSRAYINFINQKDIFSFKEKYDDYDIQDDKGRTYHAVVEFAPFQKIPKRKVLKKKSSKAGTLESDPKYVEFLHKLEESKNFINNPSEYFHETENPALKAKVITTPLLEFLKKKRQKKIDLRNEIRQRKREAEKRRKEEDKRKMDREKKKEEKKSVERSKTGDERGEKMDEKVKEKKIDDRGRYKDEKKDSKNKKNLENDSLSEEKLDSVIPNDPAILEVVVRRSSDKDGKSGGAKTISKNVEETKSSKATNENEGNVGKPERKYSDFRSGRMVEEKQRKTFYKRDADDGKIVKTQMGNRKGVPDEKGDNYNIGYCSDLKEPKNSDLDTESKRHELKNEVKETKSKFRYSEQRNRDREYRQKTSDFKNPKEINNFSSELSNKTKDSVDKGISRVGNSLKEVEVKSKNFNLEDGGGGGGGSSNTASDLESEKETIQSRPNRRKSLEMERSVIDSDRRRSKSVHDVSNKDFHFDDDKKVEKFRLEKERDVNTPDKDSVQTDDNSKESTESDKMDDESKKADPRAERRIRNKDRPSIEIYRPGMGKFSKQRLEQKKDDSNGSSPTGTPFSNKSSNRFGYKTNKKNQTDNLKNVGYKSEDSTTTHKGSSEGNGKSHGEVRTMTFTRSCSKEN</sequence>
<evidence type="ECO:0000256" key="4">
    <source>
        <dbReference type="ARBA" id="ARBA00023242"/>
    </source>
</evidence>
<keyword evidence="3" id="KW-0866">Nonsense-mediated mRNA decay</keyword>
<evidence type="ECO:0000256" key="5">
    <source>
        <dbReference type="SAM" id="MobiDB-lite"/>
    </source>
</evidence>
<dbReference type="KEGG" id="phu:Phum_PHUM129450"/>
<comment type="similarity">
    <text evidence="2">Belongs to the RENT3 family.</text>
</comment>
<dbReference type="OrthoDB" id="18087at2759"/>
<organism>
    <name type="scientific">Pediculus humanus subsp. corporis</name>
    <name type="common">Body louse</name>
    <dbReference type="NCBI Taxonomy" id="121224"/>
    <lineage>
        <taxon>Eukaryota</taxon>
        <taxon>Metazoa</taxon>
        <taxon>Ecdysozoa</taxon>
        <taxon>Arthropoda</taxon>
        <taxon>Hexapoda</taxon>
        <taxon>Insecta</taxon>
        <taxon>Pterygota</taxon>
        <taxon>Neoptera</taxon>
        <taxon>Paraneoptera</taxon>
        <taxon>Psocodea</taxon>
        <taxon>Troctomorpha</taxon>
        <taxon>Phthiraptera</taxon>
        <taxon>Anoplura</taxon>
        <taxon>Pediculidae</taxon>
        <taxon>Pediculus</taxon>
    </lineage>
</organism>
<feature type="compositionally biased region" description="Basic and acidic residues" evidence="5">
    <location>
        <begin position="313"/>
        <end position="323"/>
    </location>
</feature>
<dbReference type="RefSeq" id="XP_002424450.1">
    <property type="nucleotide sequence ID" value="XM_002424405.1"/>
</dbReference>
<dbReference type="EMBL" id="AAZO01001504">
    <property type="status" value="NOT_ANNOTATED_CDS"/>
    <property type="molecule type" value="Genomic_DNA"/>
</dbReference>
<keyword evidence="4" id="KW-0539">Nucleus</keyword>
<keyword evidence="9" id="KW-1185">Reference proteome</keyword>
<feature type="compositionally biased region" description="Basic and acidic residues" evidence="5">
    <location>
        <begin position="352"/>
        <end position="384"/>
    </location>
</feature>
<gene>
    <name evidence="8" type="primary">8234069</name>
    <name evidence="7" type="ORF">Phum_PHUM129450</name>
</gene>
<feature type="compositionally biased region" description="Basic and acidic residues" evidence="5">
    <location>
        <begin position="410"/>
        <end position="462"/>
    </location>
</feature>
<dbReference type="GeneID" id="8234069"/>
<reference evidence="7" key="2">
    <citation type="submission" date="2007-04" db="EMBL/GenBank/DDBJ databases">
        <title>The genome of the human body louse.</title>
        <authorList>
            <consortium name="The Human Body Louse Genome Consortium"/>
            <person name="Kirkness E."/>
            <person name="Walenz B."/>
            <person name="Hass B."/>
            <person name="Bruggner R."/>
            <person name="Strausberg R."/>
        </authorList>
    </citation>
    <scope>NUCLEOTIDE SEQUENCE</scope>
    <source>
        <strain evidence="7">USDA</strain>
    </source>
</reference>
<dbReference type="FunFam" id="3.30.70.330:FF:000717">
    <property type="entry name" value="regulator of nonsense transcripts 3B"/>
    <property type="match status" value="1"/>
</dbReference>
<dbReference type="GO" id="GO:0045727">
    <property type="term" value="P:positive regulation of translation"/>
    <property type="evidence" value="ECO:0007669"/>
    <property type="project" value="TreeGrafter"/>
</dbReference>
<dbReference type="VEuPathDB" id="VectorBase:PHUM129450"/>
<dbReference type="EMBL" id="DS235088">
    <property type="protein sequence ID" value="EEB11712.1"/>
    <property type="molecule type" value="Genomic_DNA"/>
</dbReference>
<feature type="compositionally biased region" description="Basic and acidic residues" evidence="5">
    <location>
        <begin position="534"/>
        <end position="625"/>
    </location>
</feature>